<feature type="region of interest" description="Disordered" evidence="3">
    <location>
        <begin position="202"/>
        <end position="233"/>
    </location>
</feature>
<feature type="domain" description="WRC" evidence="4">
    <location>
        <begin position="167"/>
        <end position="212"/>
    </location>
</feature>
<evidence type="ECO:0000256" key="2">
    <source>
        <dbReference type="PROSITE-ProRule" id="PRU01002"/>
    </source>
</evidence>
<evidence type="ECO:0000313" key="5">
    <source>
        <dbReference type="EMBL" id="KAK1620359.1"/>
    </source>
</evidence>
<evidence type="ECO:0000259" key="4">
    <source>
        <dbReference type="PROSITE" id="PS51667"/>
    </source>
</evidence>
<evidence type="ECO:0000313" key="6">
    <source>
        <dbReference type="Proteomes" id="UP001231189"/>
    </source>
</evidence>
<feature type="region of interest" description="Disordered" evidence="3">
    <location>
        <begin position="1"/>
        <end position="116"/>
    </location>
</feature>
<evidence type="ECO:0000256" key="1">
    <source>
        <dbReference type="ARBA" id="ARBA00023242"/>
    </source>
</evidence>
<dbReference type="PROSITE" id="PS51667">
    <property type="entry name" value="WRC"/>
    <property type="match status" value="1"/>
</dbReference>
<comment type="caution">
    <text evidence="2">Lacks conserved residue(s) required for the propagation of feature annotation.</text>
</comment>
<accession>A0AAD8VV15</accession>
<dbReference type="PANTHER" id="PTHR34122:SF1">
    <property type="entry name" value="EXPRESSED PROTEIN"/>
    <property type="match status" value="1"/>
</dbReference>
<keyword evidence="6" id="KW-1185">Reference proteome</keyword>
<feature type="compositionally biased region" description="Basic and acidic residues" evidence="3">
    <location>
        <begin position="41"/>
        <end position="55"/>
    </location>
</feature>
<keyword evidence="1" id="KW-0539">Nucleus</keyword>
<sequence length="258" mass="27274">MRIRRRPQAQALIPSPLQQEQASDPSQPPGSQLHWLPQKEANYKPEQELHLHRPQVDLGVGGDPSPPARTGSSPPPHPQGDNVVGRRDDAEQRGDGGARRQAGPASHGSLENGHRGECDWPVIDAAGEPPVNGVVIPAMLVASMVPLNKKEGIKSDGSKRRRGPAVLLEGSRCSRVNGRGWRCSQPTLVGYSLCEHHLGKGRQSRRANNGGGGGGPSPGAPKLGRTEPNGRKSAAPLALVVAAPDVHEPVARLAAEFS</sequence>
<dbReference type="InterPro" id="IPR014977">
    <property type="entry name" value="WRC_dom"/>
</dbReference>
<feature type="compositionally biased region" description="Basic and acidic residues" evidence="3">
    <location>
        <begin position="84"/>
        <end position="98"/>
    </location>
</feature>
<dbReference type="Pfam" id="PF08879">
    <property type="entry name" value="WRC"/>
    <property type="match status" value="1"/>
</dbReference>
<evidence type="ECO:0000256" key="3">
    <source>
        <dbReference type="SAM" id="MobiDB-lite"/>
    </source>
</evidence>
<proteinExistence type="predicted"/>
<name>A0AAD8VV15_LOLMU</name>
<protein>
    <recommendedName>
        <fullName evidence="4">WRC domain-containing protein</fullName>
    </recommendedName>
</protein>
<reference evidence="5" key="1">
    <citation type="submission" date="2023-07" db="EMBL/GenBank/DDBJ databases">
        <title>A chromosome-level genome assembly of Lolium multiflorum.</title>
        <authorList>
            <person name="Chen Y."/>
            <person name="Copetti D."/>
            <person name="Kolliker R."/>
            <person name="Studer B."/>
        </authorList>
    </citation>
    <scope>NUCLEOTIDE SEQUENCE</scope>
    <source>
        <strain evidence="5">02402/16</strain>
        <tissue evidence="5">Leaf</tissue>
    </source>
</reference>
<feature type="compositionally biased region" description="Polar residues" evidence="3">
    <location>
        <begin position="16"/>
        <end position="25"/>
    </location>
</feature>
<comment type="caution">
    <text evidence="5">The sequence shown here is derived from an EMBL/GenBank/DDBJ whole genome shotgun (WGS) entry which is preliminary data.</text>
</comment>
<dbReference type="PANTHER" id="PTHR34122">
    <property type="entry name" value="EXPRESSED PROTEIN-RELATED"/>
    <property type="match status" value="1"/>
</dbReference>
<dbReference type="Proteomes" id="UP001231189">
    <property type="component" value="Unassembled WGS sequence"/>
</dbReference>
<dbReference type="AlphaFoldDB" id="A0AAD8VV15"/>
<gene>
    <name evidence="5" type="ORF">QYE76_025876</name>
</gene>
<organism evidence="5 6">
    <name type="scientific">Lolium multiflorum</name>
    <name type="common">Italian ryegrass</name>
    <name type="synonym">Lolium perenne subsp. multiflorum</name>
    <dbReference type="NCBI Taxonomy" id="4521"/>
    <lineage>
        <taxon>Eukaryota</taxon>
        <taxon>Viridiplantae</taxon>
        <taxon>Streptophyta</taxon>
        <taxon>Embryophyta</taxon>
        <taxon>Tracheophyta</taxon>
        <taxon>Spermatophyta</taxon>
        <taxon>Magnoliopsida</taxon>
        <taxon>Liliopsida</taxon>
        <taxon>Poales</taxon>
        <taxon>Poaceae</taxon>
        <taxon>BOP clade</taxon>
        <taxon>Pooideae</taxon>
        <taxon>Poodae</taxon>
        <taxon>Poeae</taxon>
        <taxon>Poeae Chloroplast Group 2 (Poeae type)</taxon>
        <taxon>Loliodinae</taxon>
        <taxon>Loliinae</taxon>
        <taxon>Lolium</taxon>
    </lineage>
</organism>
<dbReference type="EMBL" id="JAUUTY010000006">
    <property type="protein sequence ID" value="KAK1620359.1"/>
    <property type="molecule type" value="Genomic_DNA"/>
</dbReference>